<organism evidence="2">
    <name type="scientific">Cyanothece sp. (strain PCC 7425 / ATCC 29141)</name>
    <dbReference type="NCBI Taxonomy" id="395961"/>
    <lineage>
        <taxon>Bacteria</taxon>
        <taxon>Bacillati</taxon>
        <taxon>Cyanobacteriota</taxon>
        <taxon>Cyanophyceae</taxon>
        <taxon>Gomontiellales</taxon>
        <taxon>Cyanothecaceae</taxon>
        <taxon>Cyanothece</taxon>
    </lineage>
</organism>
<evidence type="ECO:0000259" key="1">
    <source>
        <dbReference type="SMART" id="SM00930"/>
    </source>
</evidence>
<dbReference type="InterPro" id="IPR045865">
    <property type="entry name" value="ACT-like_dom_sf"/>
</dbReference>
<dbReference type="Gene3D" id="3.30.70.260">
    <property type="match status" value="2"/>
</dbReference>
<dbReference type="KEGG" id="cyn:Cyan7425_2838"/>
<dbReference type="Pfam" id="PF09383">
    <property type="entry name" value="NIL"/>
    <property type="match status" value="2"/>
</dbReference>
<dbReference type="AlphaFoldDB" id="B8HKU9"/>
<dbReference type="SMART" id="SM00930">
    <property type="entry name" value="NIL"/>
    <property type="match status" value="1"/>
</dbReference>
<gene>
    <name evidence="2" type="ordered locus">Cyan7425_2838</name>
</gene>
<sequence>MAIDPVQRREMKFKQREQTSIQEKLQSERADRSLDQELGLQTACYRLWIPATYSRQPLLSRLVSRFGLVVNILAALLEGRNHQGCFDLSLQGSPDRLQAGLDYLRALDVEVLALKNFFQIGSGLPLQLTGAAQQPQEHDRTHILEKHLQILVSQNERTHPIFADLVRSYGLTVTITSAFFVPDVEDGWFDLELWGSAEQVKASLKYLQQKQLAIL</sequence>
<dbReference type="EMBL" id="CP001344">
    <property type="protein sequence ID" value="ACL45181.1"/>
    <property type="molecule type" value="Genomic_DNA"/>
</dbReference>
<name>B8HKU9_CYAP4</name>
<dbReference type="STRING" id="395961.Cyan7425_2838"/>
<dbReference type="SUPFAM" id="SSF55021">
    <property type="entry name" value="ACT-like"/>
    <property type="match status" value="2"/>
</dbReference>
<reference evidence="2" key="1">
    <citation type="submission" date="2009-01" db="EMBL/GenBank/DDBJ databases">
        <title>Complete sequence of chromosome Cyanothece sp. PCC 7425.</title>
        <authorList>
            <consortium name="US DOE Joint Genome Institute"/>
            <person name="Lucas S."/>
            <person name="Copeland A."/>
            <person name="Lapidus A."/>
            <person name="Glavina del Rio T."/>
            <person name="Dalin E."/>
            <person name="Tice H."/>
            <person name="Bruce D."/>
            <person name="Goodwin L."/>
            <person name="Pitluck S."/>
            <person name="Sims D."/>
            <person name="Meineke L."/>
            <person name="Brettin T."/>
            <person name="Detter J.C."/>
            <person name="Han C."/>
            <person name="Larimer F."/>
            <person name="Land M."/>
            <person name="Hauser L."/>
            <person name="Kyrpides N."/>
            <person name="Ovchinnikova G."/>
            <person name="Liberton M."/>
            <person name="Stoeckel J."/>
            <person name="Banerjee A."/>
            <person name="Singh A."/>
            <person name="Page L."/>
            <person name="Sato H."/>
            <person name="Zhao L."/>
            <person name="Sherman L."/>
            <person name="Pakrasi H."/>
            <person name="Richardson P."/>
        </authorList>
    </citation>
    <scope>NUCLEOTIDE SEQUENCE</scope>
    <source>
        <strain evidence="2">PCC 7425</strain>
    </source>
</reference>
<accession>B8HKU9</accession>
<dbReference type="OrthoDB" id="457861at2"/>
<dbReference type="eggNOG" id="COG1135">
    <property type="taxonomic scope" value="Bacteria"/>
</dbReference>
<dbReference type="HOGENOM" id="CLU_1281431_0_0_3"/>
<evidence type="ECO:0000313" key="2">
    <source>
        <dbReference type="EMBL" id="ACL45181.1"/>
    </source>
</evidence>
<proteinExistence type="predicted"/>
<feature type="domain" description="NIL" evidence="1">
    <location>
        <begin position="41"/>
        <end position="112"/>
    </location>
</feature>
<dbReference type="InterPro" id="IPR018449">
    <property type="entry name" value="NIL_domain"/>
</dbReference>
<protein>
    <recommendedName>
        <fullName evidence="1">NIL domain-containing protein</fullName>
    </recommendedName>
</protein>